<feature type="compositionally biased region" description="Basic and acidic residues" evidence="2">
    <location>
        <begin position="501"/>
        <end position="525"/>
    </location>
</feature>
<dbReference type="SUPFAM" id="SSF53448">
    <property type="entry name" value="Nucleotide-diphospho-sugar transferases"/>
    <property type="match status" value="1"/>
</dbReference>
<evidence type="ECO:0000313" key="4">
    <source>
        <dbReference type="EMBL" id="QDZ21627.1"/>
    </source>
</evidence>
<evidence type="ECO:0000256" key="1">
    <source>
        <dbReference type="ARBA" id="ARBA00022679"/>
    </source>
</evidence>
<sequence>MRGRNGRGGSPRRSGVKRYMPVVVMFIFIAVWAVAYFAFSPFSAPSPEKTKGGEEYKGGQGQRLRTSSLPSEDSRSEPKVAGAALASGREENARIDVTSRYTVSPSVPKARESGADHPDDHPDGSAGEEDSKGVAKAQNTVSAAFEAPPMEGRGQKPRFAITRPESDHWTQLPLNETKELYKSLKYNDLVIPRWFDLDFENEHAHDSIQELGGDQLGDLSVVPEKGHKGIPKKLHFTWKTDKLSELPELFRKIQLKWRALNPDWEIKIWTDEECEKLVKDYYPEYYFFYSDFQVTAERSDIFRYLVMDTYGGYYADMDIEPLQPLDGLVEVVKNPDCMVGLEPEAHAILAYNKYHMIGNAFMGSVPGHPLWKWLIPQTIKRYYADRSPKEEKDATKITGPIAVDNTIQRNPEMTRTCVLLRPDVTAPAYDLNQNMYGRCQDILKKSELKVPNSKDNDNPYTRICKEIDLVGDQNKDYPRESFMVHHWAHTWRASPDDDDQKDGSKKDGGKKDGKKFSPVRNEPKIHASTNIGKDVILWE</sequence>
<dbReference type="EMBL" id="CP031039">
    <property type="protein sequence ID" value="QDZ21627.1"/>
    <property type="molecule type" value="Genomic_DNA"/>
</dbReference>
<proteinExistence type="predicted"/>
<keyword evidence="1" id="KW-0808">Transferase</keyword>
<feature type="transmembrane region" description="Helical" evidence="3">
    <location>
        <begin position="20"/>
        <end position="39"/>
    </location>
</feature>
<dbReference type="Pfam" id="PF04488">
    <property type="entry name" value="Gly_transf_sug"/>
    <property type="match status" value="1"/>
</dbReference>
<keyword evidence="3" id="KW-0812">Transmembrane</keyword>
<evidence type="ECO:0000256" key="2">
    <source>
        <dbReference type="SAM" id="MobiDB-lite"/>
    </source>
</evidence>
<evidence type="ECO:0000313" key="5">
    <source>
        <dbReference type="Proteomes" id="UP000316726"/>
    </source>
</evidence>
<feature type="region of interest" description="Disordered" evidence="2">
    <location>
        <begin position="492"/>
        <end position="539"/>
    </location>
</feature>
<feature type="compositionally biased region" description="Basic and acidic residues" evidence="2">
    <location>
        <begin position="109"/>
        <end position="133"/>
    </location>
</feature>
<evidence type="ECO:0008006" key="6">
    <source>
        <dbReference type="Google" id="ProtNLM"/>
    </source>
</evidence>
<dbReference type="Proteomes" id="UP000316726">
    <property type="component" value="Chromosome 6"/>
</dbReference>
<dbReference type="GO" id="GO:0016020">
    <property type="term" value="C:membrane"/>
    <property type="evidence" value="ECO:0007669"/>
    <property type="project" value="GOC"/>
</dbReference>
<gene>
    <name evidence="4" type="ORF">A3770_06p41450</name>
</gene>
<dbReference type="InterPro" id="IPR051706">
    <property type="entry name" value="Glycosyltransferase_domain"/>
</dbReference>
<dbReference type="InterPro" id="IPR029044">
    <property type="entry name" value="Nucleotide-diphossugar_trans"/>
</dbReference>
<dbReference type="PANTHER" id="PTHR32385">
    <property type="entry name" value="MANNOSYL PHOSPHORYLINOSITOL CERAMIDE SYNTHASE"/>
    <property type="match status" value="1"/>
</dbReference>
<keyword evidence="5" id="KW-1185">Reference proteome</keyword>
<dbReference type="Gene3D" id="3.90.550.20">
    <property type="match status" value="1"/>
</dbReference>
<reference evidence="4 5" key="1">
    <citation type="submission" date="2018-07" db="EMBL/GenBank/DDBJ databases">
        <title>The complete nuclear genome of the prasinophyte Chloropicon primus (CCMP1205).</title>
        <authorList>
            <person name="Pombert J.-F."/>
            <person name="Otis C."/>
            <person name="Turmel M."/>
            <person name="Lemieux C."/>
        </authorList>
    </citation>
    <scope>NUCLEOTIDE SEQUENCE [LARGE SCALE GENOMIC DNA]</scope>
    <source>
        <strain evidence="4 5">CCMP1205</strain>
    </source>
</reference>
<organism evidence="4 5">
    <name type="scientific">Chloropicon primus</name>
    <dbReference type="NCBI Taxonomy" id="1764295"/>
    <lineage>
        <taxon>Eukaryota</taxon>
        <taxon>Viridiplantae</taxon>
        <taxon>Chlorophyta</taxon>
        <taxon>Chloropicophyceae</taxon>
        <taxon>Chloropicales</taxon>
        <taxon>Chloropicaceae</taxon>
        <taxon>Chloropicon</taxon>
    </lineage>
</organism>
<feature type="compositionally biased region" description="Basic and acidic residues" evidence="2">
    <location>
        <begin position="48"/>
        <end position="57"/>
    </location>
</feature>
<keyword evidence="3" id="KW-1133">Transmembrane helix</keyword>
<dbReference type="GO" id="GO:0051999">
    <property type="term" value="P:mannosyl-inositol phosphorylceramide biosynthetic process"/>
    <property type="evidence" value="ECO:0007669"/>
    <property type="project" value="TreeGrafter"/>
</dbReference>
<dbReference type="OrthoDB" id="3647at2759"/>
<dbReference type="InterPro" id="IPR007577">
    <property type="entry name" value="GlycoTrfase_DXD_sugar-bd_CS"/>
</dbReference>
<dbReference type="PANTHER" id="PTHR32385:SF23">
    <property type="entry name" value="NUCLEOTIDE-DIPHOSPHO-SUGAR TRANSFERASE"/>
    <property type="match status" value="1"/>
</dbReference>
<evidence type="ECO:0000256" key="3">
    <source>
        <dbReference type="SAM" id="Phobius"/>
    </source>
</evidence>
<dbReference type="GO" id="GO:0000030">
    <property type="term" value="F:mannosyltransferase activity"/>
    <property type="evidence" value="ECO:0007669"/>
    <property type="project" value="TreeGrafter"/>
</dbReference>
<keyword evidence="3" id="KW-0472">Membrane</keyword>
<feature type="region of interest" description="Disordered" evidence="2">
    <location>
        <begin position="44"/>
        <end position="137"/>
    </location>
</feature>
<accession>A0A5B8MMF0</accession>
<dbReference type="AlphaFoldDB" id="A0A5B8MMF0"/>
<name>A0A5B8MMF0_9CHLO</name>
<protein>
    <recommendedName>
        <fullName evidence="6">Glycosyltransferase</fullName>
    </recommendedName>
</protein>